<dbReference type="AlphaFoldDB" id="D5BQ61"/>
<dbReference type="SUPFAM" id="SSF81296">
    <property type="entry name" value="E set domains"/>
    <property type="match status" value="1"/>
</dbReference>
<feature type="domain" description="Moybdenum cofactor oxidoreductase dimerisation" evidence="6">
    <location>
        <begin position="244"/>
        <end position="360"/>
    </location>
</feature>
<dbReference type="STRING" id="488538.SAR116_0316"/>
<dbReference type="eggNOG" id="COG2041">
    <property type="taxonomic scope" value="Bacteria"/>
</dbReference>
<dbReference type="InterPro" id="IPR008335">
    <property type="entry name" value="Mopterin_OxRdtase_euk"/>
</dbReference>
<dbReference type="GO" id="GO:0043546">
    <property type="term" value="F:molybdopterin cofactor binding"/>
    <property type="evidence" value="ECO:0007669"/>
    <property type="project" value="TreeGrafter"/>
</dbReference>
<dbReference type="KEGG" id="apb:SAR116_0316"/>
<dbReference type="InterPro" id="IPR014756">
    <property type="entry name" value="Ig_E-set"/>
</dbReference>
<evidence type="ECO:0000256" key="2">
    <source>
        <dbReference type="ARBA" id="ARBA00022505"/>
    </source>
</evidence>
<feature type="domain" description="Oxidoreductase molybdopterin-binding" evidence="5">
    <location>
        <begin position="53"/>
        <end position="224"/>
    </location>
</feature>
<comment type="cofactor">
    <cofactor evidence="1">
        <name>Mo-molybdopterin</name>
        <dbReference type="ChEBI" id="CHEBI:71302"/>
    </cofactor>
</comment>
<dbReference type="GO" id="GO:0030151">
    <property type="term" value="F:molybdenum ion binding"/>
    <property type="evidence" value="ECO:0007669"/>
    <property type="project" value="InterPro"/>
</dbReference>
<dbReference type="PANTHER" id="PTHR19372">
    <property type="entry name" value="SULFITE REDUCTASE"/>
    <property type="match status" value="1"/>
</dbReference>
<dbReference type="EMBL" id="CP001751">
    <property type="protein sequence ID" value="ADE38559.1"/>
    <property type="molecule type" value="Genomic_DNA"/>
</dbReference>
<evidence type="ECO:0000313" key="8">
    <source>
        <dbReference type="Proteomes" id="UP000007460"/>
    </source>
</evidence>
<keyword evidence="4 7" id="KW-0560">Oxidoreductase</keyword>
<name>D5BQ61_PUNMI</name>
<gene>
    <name evidence="7" type="ordered locus">SAR116_0316</name>
</gene>
<dbReference type="SUPFAM" id="SSF56524">
    <property type="entry name" value="Oxidoreductase molybdopterin-binding domain"/>
    <property type="match status" value="1"/>
</dbReference>
<dbReference type="PANTHER" id="PTHR19372:SF7">
    <property type="entry name" value="SULFITE OXIDASE, MITOCHONDRIAL"/>
    <property type="match status" value="1"/>
</dbReference>
<dbReference type="InterPro" id="IPR000572">
    <property type="entry name" value="OxRdtase_Mopterin-bd_dom"/>
</dbReference>
<evidence type="ECO:0000259" key="6">
    <source>
        <dbReference type="Pfam" id="PF03404"/>
    </source>
</evidence>
<evidence type="ECO:0000259" key="5">
    <source>
        <dbReference type="Pfam" id="PF00174"/>
    </source>
</evidence>
<evidence type="ECO:0000256" key="1">
    <source>
        <dbReference type="ARBA" id="ARBA00001924"/>
    </source>
</evidence>
<protein>
    <submittedName>
        <fullName evidence="7">Nitrate reductase (NADH)</fullName>
        <ecNumber evidence="7">1.7.1.1</ecNumber>
    </submittedName>
</protein>
<keyword evidence="8" id="KW-1185">Reference proteome</keyword>
<dbReference type="Pfam" id="PF03404">
    <property type="entry name" value="Mo-co_dimer"/>
    <property type="match status" value="1"/>
</dbReference>
<dbReference type="Proteomes" id="UP000007460">
    <property type="component" value="Chromosome"/>
</dbReference>
<dbReference type="GO" id="GO:0020037">
    <property type="term" value="F:heme binding"/>
    <property type="evidence" value="ECO:0007669"/>
    <property type="project" value="TreeGrafter"/>
</dbReference>
<sequence length="368" mass="40933">MNNPFICPISKPDTEKDIYDDAERRLANRNSGTLLETLALDITPSGAHYLLTHFDTPIIDSNKHKLYFEGAFENPFALDMDQIRGLPEVTMPVTLECSGNGRAHASPRAYSMPWGYEAVGTSEWTGTPLAPLIAQANPKEDVIDISFTGVDFGYDAGVGHYFGRSLTISQLEKLDVLLVHSMNGQPLLPQHGAPLRIVVPGWYGMASVKWLNKIEALTEKYEGFQQIKTYRFRQNPEDEGRPVTSLKVKSLMVPPGVPDWLSRDRCVKSGNVTIMGKAWSGSGHKITKVEFGIDGHWKDAQVIGRTGKYAWTAWQYIWNAEPGEHILQCRATDETGETQPIDPPFDLGGFGNNAIQSIKVFVQARDQI</sequence>
<dbReference type="PRINTS" id="PR00407">
    <property type="entry name" value="EUMOPTERIN"/>
</dbReference>
<dbReference type="EC" id="1.7.1.1" evidence="7"/>
<dbReference type="InterPro" id="IPR036374">
    <property type="entry name" value="OxRdtase_Mopterin-bd_sf"/>
</dbReference>
<proteinExistence type="predicted"/>
<evidence type="ECO:0000256" key="3">
    <source>
        <dbReference type="ARBA" id="ARBA00022723"/>
    </source>
</evidence>
<dbReference type="HOGENOM" id="CLU_003827_5_5_5"/>
<dbReference type="GO" id="GO:0008482">
    <property type="term" value="F:sulfite oxidase activity"/>
    <property type="evidence" value="ECO:0007669"/>
    <property type="project" value="TreeGrafter"/>
</dbReference>
<dbReference type="InterPro" id="IPR005066">
    <property type="entry name" value="MoCF_OxRdtse_dimer"/>
</dbReference>
<evidence type="ECO:0000256" key="4">
    <source>
        <dbReference type="ARBA" id="ARBA00023002"/>
    </source>
</evidence>
<accession>D5BQ61</accession>
<dbReference type="GO" id="GO:0006790">
    <property type="term" value="P:sulfur compound metabolic process"/>
    <property type="evidence" value="ECO:0007669"/>
    <property type="project" value="TreeGrafter"/>
</dbReference>
<reference evidence="7 8" key="1">
    <citation type="journal article" date="2010" name="J. Bacteriol.">
        <title>Complete genome sequence of "Candidatus Puniceispirillum marinum" IMCC1322, a representative of the SAR116 clade in the Alphaproteobacteria.</title>
        <authorList>
            <person name="Oh H.M."/>
            <person name="Kwon K.K."/>
            <person name="Kang I."/>
            <person name="Kang S.G."/>
            <person name="Lee J.H."/>
            <person name="Kim S.J."/>
            <person name="Cho J.C."/>
        </authorList>
    </citation>
    <scope>NUCLEOTIDE SEQUENCE [LARGE SCALE GENOMIC DNA]</scope>
    <source>
        <strain evidence="7 8">IMCC1322</strain>
    </source>
</reference>
<dbReference type="GO" id="GO:0009703">
    <property type="term" value="F:nitrate reductase (NADH) activity"/>
    <property type="evidence" value="ECO:0007669"/>
    <property type="project" value="UniProtKB-EC"/>
</dbReference>
<organism evidence="7 8">
    <name type="scientific">Puniceispirillum marinum (strain IMCC1322)</name>
    <dbReference type="NCBI Taxonomy" id="488538"/>
    <lineage>
        <taxon>Bacteria</taxon>
        <taxon>Pseudomonadati</taxon>
        <taxon>Pseudomonadota</taxon>
        <taxon>Alphaproteobacteria</taxon>
        <taxon>Candidatus Puniceispirillales</taxon>
        <taxon>Candidatus Puniceispirillaceae</taxon>
        <taxon>Candidatus Puniceispirillum</taxon>
    </lineage>
</organism>
<keyword evidence="2" id="KW-0500">Molybdenum</keyword>
<dbReference type="OrthoDB" id="9795587at2"/>
<dbReference type="Gene3D" id="2.60.40.650">
    <property type="match status" value="1"/>
</dbReference>
<dbReference type="Pfam" id="PF00174">
    <property type="entry name" value="Oxidored_molyb"/>
    <property type="match status" value="1"/>
</dbReference>
<evidence type="ECO:0000313" key="7">
    <source>
        <dbReference type="EMBL" id="ADE38559.1"/>
    </source>
</evidence>
<dbReference type="Gene3D" id="3.90.420.10">
    <property type="entry name" value="Oxidoreductase, molybdopterin-binding domain"/>
    <property type="match status" value="1"/>
</dbReference>
<keyword evidence="3" id="KW-0479">Metal-binding</keyword>
<dbReference type="RefSeq" id="WP_013045189.1">
    <property type="nucleotide sequence ID" value="NC_014010.1"/>
</dbReference>